<dbReference type="Pfam" id="PF04230">
    <property type="entry name" value="PS_pyruv_trans"/>
    <property type="match status" value="1"/>
</dbReference>
<reference evidence="2" key="1">
    <citation type="submission" date="2016-10" db="EMBL/GenBank/DDBJ databases">
        <title>Sequence of Gallionella enrichment culture.</title>
        <authorList>
            <person name="Poehlein A."/>
            <person name="Muehling M."/>
            <person name="Daniel R."/>
        </authorList>
    </citation>
    <scope>NUCLEOTIDE SEQUENCE</scope>
</reference>
<dbReference type="InterPro" id="IPR007345">
    <property type="entry name" value="Polysacch_pyruvyl_Trfase"/>
</dbReference>
<gene>
    <name evidence="2" type="ORF">GALL_541140</name>
</gene>
<dbReference type="AlphaFoldDB" id="A0A1J5P184"/>
<proteinExistence type="predicted"/>
<comment type="caution">
    <text evidence="2">The sequence shown here is derived from an EMBL/GenBank/DDBJ whole genome shotgun (WGS) entry which is preliminary data.</text>
</comment>
<keyword evidence="2" id="KW-0808">Transferase</keyword>
<dbReference type="EMBL" id="MLJW01008207">
    <property type="protein sequence ID" value="OIQ64336.1"/>
    <property type="molecule type" value="Genomic_DNA"/>
</dbReference>
<feature type="domain" description="Polysaccharide pyruvyl transferase" evidence="1">
    <location>
        <begin position="25"/>
        <end position="120"/>
    </location>
</feature>
<name>A0A1J5P184_9ZZZZ</name>
<dbReference type="PANTHER" id="PTHR36836:SF1">
    <property type="entry name" value="COLANIC ACID BIOSYNTHESIS PROTEIN WCAK"/>
    <property type="match status" value="1"/>
</dbReference>
<dbReference type="GO" id="GO:0016740">
    <property type="term" value="F:transferase activity"/>
    <property type="evidence" value="ECO:0007669"/>
    <property type="project" value="UniProtKB-KW"/>
</dbReference>
<organism evidence="2">
    <name type="scientific">mine drainage metagenome</name>
    <dbReference type="NCBI Taxonomy" id="410659"/>
    <lineage>
        <taxon>unclassified sequences</taxon>
        <taxon>metagenomes</taxon>
        <taxon>ecological metagenomes</taxon>
    </lineage>
</organism>
<protein>
    <submittedName>
        <fullName evidence="2">Polysaccharide pyruvyl transferase</fullName>
    </submittedName>
</protein>
<accession>A0A1J5P184</accession>
<sequence>MGLCITAPEILAYHADAGVGGTGGLAFYAGLARALCDTGERVMLFTNGAEEDRAALDRLCVLPEIEARIATGHVSIAAPSARPEDLARQIGGYRAVVAHRLHACIVAWSYGCPIVGLGWDRKVQSFFASVQADGFFSDAPDIGGAAVAAMVAAAIAAGVDATLHAEVLAETWAGLDGALGVLTARPAEA</sequence>
<dbReference type="PANTHER" id="PTHR36836">
    <property type="entry name" value="COLANIC ACID BIOSYNTHESIS PROTEIN WCAK"/>
    <property type="match status" value="1"/>
</dbReference>
<evidence type="ECO:0000313" key="2">
    <source>
        <dbReference type="EMBL" id="OIQ64336.1"/>
    </source>
</evidence>
<evidence type="ECO:0000259" key="1">
    <source>
        <dbReference type="Pfam" id="PF04230"/>
    </source>
</evidence>